<keyword evidence="2" id="KW-1185">Reference proteome</keyword>
<reference evidence="2" key="1">
    <citation type="submission" date="2017-04" db="EMBL/GenBank/DDBJ databases">
        <authorList>
            <person name="Varghese N."/>
            <person name="Submissions S."/>
        </authorList>
    </citation>
    <scope>NUCLEOTIDE SEQUENCE [LARGE SCALE GENOMIC DNA]</scope>
    <source>
        <strain evidence="2">DSM 16537</strain>
    </source>
</reference>
<dbReference type="AlphaFoldDB" id="A0A1W2H2L5"/>
<dbReference type="InterPro" id="IPR005361">
    <property type="entry name" value="UPF0158"/>
</dbReference>
<dbReference type="Pfam" id="PF03682">
    <property type="entry name" value="UPF0158"/>
    <property type="match status" value="1"/>
</dbReference>
<protein>
    <submittedName>
        <fullName evidence="1">Uncharacterized protein family (UPF0158)</fullName>
    </submittedName>
</protein>
<accession>A0A1W2H2L5</accession>
<dbReference type="OrthoDB" id="961309at2"/>
<dbReference type="Proteomes" id="UP000192333">
    <property type="component" value="Chromosome I"/>
</dbReference>
<proteinExistence type="predicted"/>
<sequence length="146" mass="17512">MLTLSEKEVENIAALLLKGMICFYQLDNKKIYHLPDNEDYFNYDLTPEEEDILDEIEDNPDNFAEFTKMETSQDHQMMENFAERSVKERNFQDELFNALSKPKAATGFKFLIDSSGKYKDKWNEYRIQQYKDWVKEQVDIFNYSEE</sequence>
<dbReference type="STRING" id="758820.SAMN00777080_1751"/>
<evidence type="ECO:0000313" key="2">
    <source>
        <dbReference type="Proteomes" id="UP000192333"/>
    </source>
</evidence>
<name>A0A1W2H2L5_9BACT</name>
<dbReference type="RefSeq" id="WP_084119908.1">
    <property type="nucleotide sequence ID" value="NZ_LT838813.1"/>
</dbReference>
<gene>
    <name evidence="1" type="ORF">SAMN00777080_1751</name>
</gene>
<evidence type="ECO:0000313" key="1">
    <source>
        <dbReference type="EMBL" id="SMD43170.1"/>
    </source>
</evidence>
<organism evidence="1 2">
    <name type="scientific">Aquiflexum balticum DSM 16537</name>
    <dbReference type="NCBI Taxonomy" id="758820"/>
    <lineage>
        <taxon>Bacteria</taxon>
        <taxon>Pseudomonadati</taxon>
        <taxon>Bacteroidota</taxon>
        <taxon>Cytophagia</taxon>
        <taxon>Cytophagales</taxon>
        <taxon>Cyclobacteriaceae</taxon>
        <taxon>Aquiflexum</taxon>
    </lineage>
</organism>
<dbReference type="EMBL" id="LT838813">
    <property type="protein sequence ID" value="SMD43170.1"/>
    <property type="molecule type" value="Genomic_DNA"/>
</dbReference>